<feature type="region of interest" description="Disordered" evidence="4">
    <location>
        <begin position="285"/>
        <end position="357"/>
    </location>
</feature>
<dbReference type="SMART" id="SM00398">
    <property type="entry name" value="HMG"/>
    <property type="match status" value="1"/>
</dbReference>
<dbReference type="Pfam" id="PF00505">
    <property type="entry name" value="HMG_box"/>
    <property type="match status" value="1"/>
</dbReference>
<gene>
    <name evidence="6" type="ORF">TI39_contig411g00030</name>
</gene>
<keyword evidence="1 3" id="KW-0238">DNA-binding</keyword>
<keyword evidence="3" id="KW-0539">Nucleus</keyword>
<evidence type="ECO:0000313" key="6">
    <source>
        <dbReference type="EMBL" id="KJX98459.1"/>
    </source>
</evidence>
<dbReference type="InterPro" id="IPR050140">
    <property type="entry name" value="SRY-related_HMG-box_TF-like"/>
</dbReference>
<dbReference type="InterPro" id="IPR036910">
    <property type="entry name" value="HMG_box_dom_sf"/>
</dbReference>
<dbReference type="PANTHER" id="PTHR10270">
    <property type="entry name" value="SOX TRANSCRIPTION FACTOR"/>
    <property type="match status" value="1"/>
</dbReference>
<dbReference type="Gene3D" id="1.10.30.10">
    <property type="entry name" value="High mobility group box domain"/>
    <property type="match status" value="1"/>
</dbReference>
<dbReference type="GO" id="GO:0000978">
    <property type="term" value="F:RNA polymerase II cis-regulatory region sequence-specific DNA binding"/>
    <property type="evidence" value="ECO:0007669"/>
    <property type="project" value="TreeGrafter"/>
</dbReference>
<protein>
    <recommendedName>
        <fullName evidence="5">HMG box domain-containing protein</fullName>
    </recommendedName>
</protein>
<dbReference type="SUPFAM" id="SSF47095">
    <property type="entry name" value="HMG-box"/>
    <property type="match status" value="1"/>
</dbReference>
<evidence type="ECO:0000256" key="2">
    <source>
        <dbReference type="ARBA" id="ARBA00023163"/>
    </source>
</evidence>
<comment type="caution">
    <text evidence="6">The sequence shown here is derived from an EMBL/GenBank/DDBJ whole genome shotgun (WGS) entry which is preliminary data.</text>
</comment>
<dbReference type="GO" id="GO:0030154">
    <property type="term" value="P:cell differentiation"/>
    <property type="evidence" value="ECO:0007669"/>
    <property type="project" value="TreeGrafter"/>
</dbReference>
<dbReference type="STRING" id="1047168.A0A0F4GM21"/>
<dbReference type="GO" id="GO:0001228">
    <property type="term" value="F:DNA-binding transcription activator activity, RNA polymerase II-specific"/>
    <property type="evidence" value="ECO:0007669"/>
    <property type="project" value="TreeGrafter"/>
</dbReference>
<feature type="domain" description="HMG box" evidence="5">
    <location>
        <begin position="187"/>
        <end position="256"/>
    </location>
</feature>
<evidence type="ECO:0000313" key="7">
    <source>
        <dbReference type="Proteomes" id="UP000033647"/>
    </source>
</evidence>
<dbReference type="Proteomes" id="UP000033647">
    <property type="component" value="Unassembled WGS sequence"/>
</dbReference>
<evidence type="ECO:0000259" key="5">
    <source>
        <dbReference type="PROSITE" id="PS50118"/>
    </source>
</evidence>
<dbReference type="GO" id="GO:0005634">
    <property type="term" value="C:nucleus"/>
    <property type="evidence" value="ECO:0007669"/>
    <property type="project" value="UniProtKB-UniRule"/>
</dbReference>
<evidence type="ECO:0000256" key="1">
    <source>
        <dbReference type="ARBA" id="ARBA00023125"/>
    </source>
</evidence>
<feature type="compositionally biased region" description="Low complexity" evidence="4">
    <location>
        <begin position="149"/>
        <end position="163"/>
    </location>
</feature>
<dbReference type="OrthoDB" id="3650946at2759"/>
<evidence type="ECO:0000256" key="3">
    <source>
        <dbReference type="PROSITE-ProRule" id="PRU00267"/>
    </source>
</evidence>
<dbReference type="EMBL" id="LAFY01000403">
    <property type="protein sequence ID" value="KJX98459.1"/>
    <property type="molecule type" value="Genomic_DNA"/>
</dbReference>
<dbReference type="PROSITE" id="PS50118">
    <property type="entry name" value="HMG_BOX_2"/>
    <property type="match status" value="1"/>
</dbReference>
<feature type="compositionally biased region" description="Polar residues" evidence="4">
    <location>
        <begin position="20"/>
        <end position="30"/>
    </location>
</feature>
<name>A0A0F4GM21_9PEZI</name>
<keyword evidence="7" id="KW-1185">Reference proteome</keyword>
<dbReference type="GO" id="GO:0000122">
    <property type="term" value="P:negative regulation of transcription by RNA polymerase II"/>
    <property type="evidence" value="ECO:0007669"/>
    <property type="project" value="TreeGrafter"/>
</dbReference>
<dbReference type="CDD" id="cd01389">
    <property type="entry name" value="HMG-box_ROX1-like"/>
    <property type="match status" value="1"/>
</dbReference>
<feature type="region of interest" description="Disordered" evidence="4">
    <location>
        <begin position="505"/>
        <end position="560"/>
    </location>
</feature>
<dbReference type="AlphaFoldDB" id="A0A0F4GM21"/>
<feature type="compositionally biased region" description="Polar residues" evidence="4">
    <location>
        <begin position="511"/>
        <end position="551"/>
    </location>
</feature>
<evidence type="ECO:0000256" key="4">
    <source>
        <dbReference type="SAM" id="MobiDB-lite"/>
    </source>
</evidence>
<dbReference type="PANTHER" id="PTHR10270:SF161">
    <property type="entry name" value="SEX-DETERMINING REGION Y PROTEIN"/>
    <property type="match status" value="1"/>
</dbReference>
<dbReference type="InterPro" id="IPR009071">
    <property type="entry name" value="HMG_box_dom"/>
</dbReference>
<sequence length="560" mass="61708">MEHNFSDGPNGWGNYGGTSMYDSDTDTSNATDQLMMNVDNNDREINGEPLDDADFALLMASTAGAQQPQTTFMGPVDSTNEYVLNVPQPGPPPPPLQAVWDSATSTWVYPVPVPQQQQQQQQSYAISRVPFQAYDTQLPFPQLQDVGQNAAKNAAAPKPQPKQNGKRAKKVSLAQGCACQTNAEEHTKRPMNKFMLYRQHVQKAVEEQLKKDKDSTNISKVIGAMWVQLPEHTRKYWADLADEVKLKHAARHPHYKYKPGGKNDKKWGSEGCTCGAFEANEAKRERVEAESESEASSQRVTKQPKKKTAKKVDKTNGGFNVNYGIPVPEASRKRKASFGELQSTPKRIAGSSRSGQPQLMLDYTNDHPQAGQFEDYSGELSMNIQSDTTQGYFAQSMAAGNGYDTSFRPFATNQHPGTGYGRDMLPEEMPFDFSNIGVEGGELYGYPSPFSTRPRETVLSARPQNPADFQLTPMAQMFATGDLANGDGLSTELGDDFWDIDNPLDIGGDWNMQQGQGTDADRTPTQASFTRRSTRLSAQKGNSAESATSPTRRLRSQGKA</sequence>
<feature type="region of interest" description="Disordered" evidence="4">
    <location>
        <begin position="149"/>
        <end position="169"/>
    </location>
</feature>
<feature type="DNA-binding region" description="HMG box" evidence="3">
    <location>
        <begin position="187"/>
        <end position="256"/>
    </location>
</feature>
<accession>A0A0F4GM21</accession>
<organism evidence="6 7">
    <name type="scientific">Zymoseptoria brevis</name>
    <dbReference type="NCBI Taxonomy" id="1047168"/>
    <lineage>
        <taxon>Eukaryota</taxon>
        <taxon>Fungi</taxon>
        <taxon>Dikarya</taxon>
        <taxon>Ascomycota</taxon>
        <taxon>Pezizomycotina</taxon>
        <taxon>Dothideomycetes</taxon>
        <taxon>Dothideomycetidae</taxon>
        <taxon>Mycosphaerellales</taxon>
        <taxon>Mycosphaerellaceae</taxon>
        <taxon>Zymoseptoria</taxon>
    </lineage>
</organism>
<keyword evidence="2" id="KW-0804">Transcription</keyword>
<proteinExistence type="predicted"/>
<reference evidence="6 7" key="1">
    <citation type="submission" date="2015-03" db="EMBL/GenBank/DDBJ databases">
        <title>RNA-seq based gene annotation and comparative genomics of four Zymoseptoria species reveal species-specific pathogenicity related genes and transposable element activity.</title>
        <authorList>
            <person name="Grandaubert J."/>
            <person name="Bhattacharyya A."/>
            <person name="Stukenbrock E.H."/>
        </authorList>
    </citation>
    <scope>NUCLEOTIDE SEQUENCE [LARGE SCALE GENOMIC DNA]</scope>
    <source>
        <strain evidence="6 7">Zb18110</strain>
    </source>
</reference>
<feature type="region of interest" description="Disordered" evidence="4">
    <location>
        <begin position="1"/>
        <end position="30"/>
    </location>
</feature>
<feature type="compositionally biased region" description="Polar residues" evidence="4">
    <location>
        <begin position="340"/>
        <end position="357"/>
    </location>
</feature>